<evidence type="ECO:0000313" key="12">
    <source>
        <dbReference type="EMBL" id="KAL3284432.1"/>
    </source>
</evidence>
<evidence type="ECO:0000256" key="11">
    <source>
        <dbReference type="RuleBase" id="RU363063"/>
    </source>
</evidence>
<dbReference type="PANTHER" id="PTHR11214:SF376">
    <property type="entry name" value="HEXOSYLTRANSFERASE"/>
    <property type="match status" value="1"/>
</dbReference>
<evidence type="ECO:0000256" key="3">
    <source>
        <dbReference type="ARBA" id="ARBA00022676"/>
    </source>
</evidence>
<evidence type="ECO:0000256" key="9">
    <source>
        <dbReference type="ARBA" id="ARBA00023136"/>
    </source>
</evidence>
<dbReference type="Pfam" id="PF01762">
    <property type="entry name" value="Galactosyl_T"/>
    <property type="match status" value="1"/>
</dbReference>
<evidence type="ECO:0000256" key="5">
    <source>
        <dbReference type="ARBA" id="ARBA00022692"/>
    </source>
</evidence>
<keyword evidence="4" id="KW-0808">Transferase</keyword>
<sequence length="344" mass="40208">MTAKRNWSNYAVLFLASLVLLTIWQMFYPPTELPDVPQYSKLTLYTNTSNYAYSLSSLPDTDYNQLINLNFSFNILNLVCNESSPLVIIMVHTSPKNFAKRKTIRETWGRYREKVKILFVLGAVKNITLEKKLIEENQNYSDLTQGSFMDTYRNLTYKHVMLFKYVIYHCPEAKYILKTDDDVFVNMPTMINFLTLDLSVYGAENLLFCTKRTNSRVMRTYRSKWRVSFSEYPGKNYPTYCPGWFLLYSQNVLFELYKAAQKSAYFWIDDIHLTGTLFKKLNLVHTDAEPFMVTPDELEQVVNNGGNITRPFLIGRPNLSEKQIRSLWNFVESNAVPKTILNEV</sequence>
<dbReference type="GO" id="GO:0000139">
    <property type="term" value="C:Golgi membrane"/>
    <property type="evidence" value="ECO:0007669"/>
    <property type="project" value="UniProtKB-SubCell"/>
</dbReference>
<proteinExistence type="inferred from homology"/>
<keyword evidence="6 11" id="KW-0735">Signal-anchor</keyword>
<keyword evidence="10" id="KW-0325">Glycoprotein</keyword>
<evidence type="ECO:0000256" key="7">
    <source>
        <dbReference type="ARBA" id="ARBA00022989"/>
    </source>
</evidence>
<dbReference type="PANTHER" id="PTHR11214">
    <property type="entry name" value="BETA-1,3-N-ACETYLGLUCOSAMINYLTRANSFERASE"/>
    <property type="match status" value="1"/>
</dbReference>
<dbReference type="FunFam" id="3.90.550.50:FF:000001">
    <property type="entry name" value="Hexosyltransferase"/>
    <property type="match status" value="1"/>
</dbReference>
<comment type="subcellular location">
    <subcellularLocation>
        <location evidence="1 11">Golgi apparatus membrane</location>
        <topology evidence="1 11">Single-pass type II membrane protein</topology>
    </subcellularLocation>
</comment>
<gene>
    <name evidence="12" type="ORF">HHI36_018591</name>
</gene>
<evidence type="ECO:0000256" key="1">
    <source>
        <dbReference type="ARBA" id="ARBA00004323"/>
    </source>
</evidence>
<keyword evidence="3 11" id="KW-0328">Glycosyltransferase</keyword>
<dbReference type="AlphaFoldDB" id="A0ABD2P0K3"/>
<keyword evidence="13" id="KW-1185">Reference proteome</keyword>
<accession>A0ABD2P0K3</accession>
<keyword evidence="7 11" id="KW-1133">Transmembrane helix</keyword>
<evidence type="ECO:0000256" key="6">
    <source>
        <dbReference type="ARBA" id="ARBA00022968"/>
    </source>
</evidence>
<evidence type="ECO:0000256" key="8">
    <source>
        <dbReference type="ARBA" id="ARBA00023034"/>
    </source>
</evidence>
<feature type="transmembrane region" description="Helical" evidence="11">
    <location>
        <begin position="7"/>
        <end position="28"/>
    </location>
</feature>
<evidence type="ECO:0000256" key="10">
    <source>
        <dbReference type="ARBA" id="ARBA00023180"/>
    </source>
</evidence>
<dbReference type="Proteomes" id="UP001516400">
    <property type="component" value="Unassembled WGS sequence"/>
</dbReference>
<evidence type="ECO:0000256" key="2">
    <source>
        <dbReference type="ARBA" id="ARBA00008661"/>
    </source>
</evidence>
<keyword evidence="8 11" id="KW-0333">Golgi apparatus</keyword>
<evidence type="ECO:0000313" key="13">
    <source>
        <dbReference type="Proteomes" id="UP001516400"/>
    </source>
</evidence>
<reference evidence="12 13" key="1">
    <citation type="journal article" date="2021" name="BMC Biol.">
        <title>Horizontally acquired antibacterial genes associated with adaptive radiation of ladybird beetles.</title>
        <authorList>
            <person name="Li H.S."/>
            <person name="Tang X.F."/>
            <person name="Huang Y.H."/>
            <person name="Xu Z.Y."/>
            <person name="Chen M.L."/>
            <person name="Du X.Y."/>
            <person name="Qiu B.Y."/>
            <person name="Chen P.T."/>
            <person name="Zhang W."/>
            <person name="Slipinski A."/>
            <person name="Escalona H.E."/>
            <person name="Waterhouse R.M."/>
            <person name="Zwick A."/>
            <person name="Pang H."/>
        </authorList>
    </citation>
    <scope>NUCLEOTIDE SEQUENCE [LARGE SCALE GENOMIC DNA]</scope>
    <source>
        <strain evidence="12">SYSU2018</strain>
    </source>
</reference>
<protein>
    <recommendedName>
        <fullName evidence="11">Hexosyltransferase</fullName>
        <ecNumber evidence="11">2.4.1.-</ecNumber>
    </recommendedName>
</protein>
<dbReference type="GO" id="GO:0016757">
    <property type="term" value="F:glycosyltransferase activity"/>
    <property type="evidence" value="ECO:0007669"/>
    <property type="project" value="UniProtKB-KW"/>
</dbReference>
<evidence type="ECO:0000256" key="4">
    <source>
        <dbReference type="ARBA" id="ARBA00022679"/>
    </source>
</evidence>
<organism evidence="12 13">
    <name type="scientific">Cryptolaemus montrouzieri</name>
    <dbReference type="NCBI Taxonomy" id="559131"/>
    <lineage>
        <taxon>Eukaryota</taxon>
        <taxon>Metazoa</taxon>
        <taxon>Ecdysozoa</taxon>
        <taxon>Arthropoda</taxon>
        <taxon>Hexapoda</taxon>
        <taxon>Insecta</taxon>
        <taxon>Pterygota</taxon>
        <taxon>Neoptera</taxon>
        <taxon>Endopterygota</taxon>
        <taxon>Coleoptera</taxon>
        <taxon>Polyphaga</taxon>
        <taxon>Cucujiformia</taxon>
        <taxon>Coccinelloidea</taxon>
        <taxon>Coccinellidae</taxon>
        <taxon>Scymninae</taxon>
        <taxon>Scymnini</taxon>
        <taxon>Cryptolaemus</taxon>
    </lineage>
</organism>
<name>A0ABD2P0K3_9CUCU</name>
<keyword evidence="9 11" id="KW-0472">Membrane</keyword>
<comment type="caution">
    <text evidence="12">The sequence shown here is derived from an EMBL/GenBank/DDBJ whole genome shotgun (WGS) entry which is preliminary data.</text>
</comment>
<comment type="similarity">
    <text evidence="2 11">Belongs to the glycosyltransferase 31 family.</text>
</comment>
<dbReference type="InterPro" id="IPR002659">
    <property type="entry name" value="Glyco_trans_31"/>
</dbReference>
<keyword evidence="5 11" id="KW-0812">Transmembrane</keyword>
<dbReference type="EMBL" id="JABFTP020000165">
    <property type="protein sequence ID" value="KAL3284432.1"/>
    <property type="molecule type" value="Genomic_DNA"/>
</dbReference>
<dbReference type="Gene3D" id="3.90.550.50">
    <property type="match status" value="1"/>
</dbReference>
<dbReference type="EC" id="2.4.1.-" evidence="11"/>